<feature type="transmembrane region" description="Helical" evidence="2">
    <location>
        <begin position="123"/>
        <end position="146"/>
    </location>
</feature>
<reference evidence="3 4" key="1">
    <citation type="journal article" date="2016" name="Nat. Commun.">
        <title>Thousands of microbial genomes shed light on interconnected biogeochemical processes in an aquifer system.</title>
        <authorList>
            <person name="Anantharaman K."/>
            <person name="Brown C.T."/>
            <person name="Hug L.A."/>
            <person name="Sharon I."/>
            <person name="Castelle C.J."/>
            <person name="Probst A.J."/>
            <person name="Thomas B.C."/>
            <person name="Singh A."/>
            <person name="Wilkins M.J."/>
            <person name="Karaoz U."/>
            <person name="Brodie E.L."/>
            <person name="Williams K.H."/>
            <person name="Hubbard S.S."/>
            <person name="Banfield J.F."/>
        </authorList>
    </citation>
    <scope>NUCLEOTIDE SEQUENCE [LARGE SCALE GENOMIC DNA]</scope>
</reference>
<evidence type="ECO:0000256" key="1">
    <source>
        <dbReference type="SAM" id="MobiDB-lite"/>
    </source>
</evidence>
<dbReference type="AlphaFoldDB" id="A0A1G2R3M3"/>
<feature type="region of interest" description="Disordered" evidence="1">
    <location>
        <begin position="1"/>
        <end position="30"/>
    </location>
</feature>
<keyword evidence="2" id="KW-0812">Transmembrane</keyword>
<evidence type="ECO:0000313" key="4">
    <source>
        <dbReference type="Proteomes" id="UP000176901"/>
    </source>
</evidence>
<keyword evidence="2" id="KW-1133">Transmembrane helix</keyword>
<keyword evidence="2" id="KW-0472">Membrane</keyword>
<comment type="caution">
    <text evidence="3">The sequence shown here is derived from an EMBL/GenBank/DDBJ whole genome shotgun (WGS) entry which is preliminary data.</text>
</comment>
<feature type="transmembrane region" description="Helical" evidence="2">
    <location>
        <begin position="39"/>
        <end position="72"/>
    </location>
</feature>
<organism evidence="3 4">
    <name type="scientific">Candidatus Wildermuthbacteria bacterium RIFCSPHIGHO2_02_FULL_47_12</name>
    <dbReference type="NCBI Taxonomy" id="1802451"/>
    <lineage>
        <taxon>Bacteria</taxon>
        <taxon>Candidatus Wildermuthiibacteriota</taxon>
    </lineage>
</organism>
<feature type="compositionally biased region" description="Polar residues" evidence="1">
    <location>
        <begin position="17"/>
        <end position="30"/>
    </location>
</feature>
<dbReference type="STRING" id="1802451.A3C82_01170"/>
<name>A0A1G2R3M3_9BACT</name>
<gene>
    <name evidence="3" type="ORF">A3C82_01170</name>
</gene>
<proteinExistence type="predicted"/>
<dbReference type="EMBL" id="MHTW01000011">
    <property type="protein sequence ID" value="OHA67484.1"/>
    <property type="molecule type" value="Genomic_DNA"/>
</dbReference>
<accession>A0A1G2R3M3</accession>
<sequence>MAETAIATPPKEAAETKQPQEAASQQQGTPQGSFLDPDVLIVLFLAVVIDILDVVLALGVVVNLILGVPIILWMVWKTGRVEAGKEQVQRVRQAPQERAAFAQRQQQMLAAKRTATRRAWRRGILYFLGGLVPIMSIFVLWTWAVVNTVRGK</sequence>
<evidence type="ECO:0000256" key="2">
    <source>
        <dbReference type="SAM" id="Phobius"/>
    </source>
</evidence>
<evidence type="ECO:0000313" key="3">
    <source>
        <dbReference type="EMBL" id="OHA67484.1"/>
    </source>
</evidence>
<dbReference type="Proteomes" id="UP000176901">
    <property type="component" value="Unassembled WGS sequence"/>
</dbReference>
<protein>
    <submittedName>
        <fullName evidence="3">Uncharacterized protein</fullName>
    </submittedName>
</protein>